<dbReference type="Pfam" id="PF13531">
    <property type="entry name" value="SBP_bac_11"/>
    <property type="match status" value="1"/>
</dbReference>
<dbReference type="PANTHER" id="PTHR10166:SF37">
    <property type="entry name" value="STOLID, ISOFORM H"/>
    <property type="match status" value="1"/>
</dbReference>
<accession>H0E380</accession>
<dbReference type="Pfam" id="PF00092">
    <property type="entry name" value="VWA"/>
    <property type="match status" value="1"/>
</dbReference>
<keyword evidence="4" id="KW-1185">Reference proteome</keyword>
<dbReference type="InterPro" id="IPR002035">
    <property type="entry name" value="VWF_A"/>
</dbReference>
<dbReference type="GO" id="GO:0005245">
    <property type="term" value="F:voltage-gated calcium channel activity"/>
    <property type="evidence" value="ECO:0007669"/>
    <property type="project" value="TreeGrafter"/>
</dbReference>
<name>H0E380_9ACTN</name>
<dbReference type="Gene3D" id="3.40.50.410">
    <property type="entry name" value="von Willebrand factor, type A domain"/>
    <property type="match status" value="1"/>
</dbReference>
<dbReference type="InterPro" id="IPR036465">
    <property type="entry name" value="vWFA_dom_sf"/>
</dbReference>
<proteinExistence type="predicted"/>
<reference evidence="3 4" key="1">
    <citation type="journal article" date="2013" name="Biodegradation">
        <title>Quantitative proteomic analysis of ibuprofen-degrading Patulibacter sp. strain I11.</title>
        <authorList>
            <person name="Almeida B."/>
            <person name="Kjeldal H."/>
            <person name="Lolas I."/>
            <person name="Knudsen A.D."/>
            <person name="Carvalho G."/>
            <person name="Nielsen K.L."/>
            <person name="Barreto Crespo M.T."/>
            <person name="Stensballe A."/>
            <person name="Nielsen J.L."/>
        </authorList>
    </citation>
    <scope>NUCLEOTIDE SEQUENCE [LARGE SCALE GENOMIC DNA]</scope>
    <source>
        <strain evidence="3 4">I11</strain>
    </source>
</reference>
<dbReference type="CDD" id="cd00198">
    <property type="entry name" value="vWFA"/>
    <property type="match status" value="1"/>
</dbReference>
<dbReference type="PROSITE" id="PS50234">
    <property type="entry name" value="VWFA"/>
    <property type="match status" value="1"/>
</dbReference>
<gene>
    <name evidence="3" type="ORF">PAI11_12480</name>
</gene>
<comment type="caution">
    <text evidence="3">The sequence shown here is derived from an EMBL/GenBank/DDBJ whole genome shotgun (WGS) entry which is preliminary data.</text>
</comment>
<evidence type="ECO:0000313" key="3">
    <source>
        <dbReference type="EMBL" id="EHN11853.1"/>
    </source>
</evidence>
<organism evidence="3 4">
    <name type="scientific">Patulibacter medicamentivorans</name>
    <dbReference type="NCBI Taxonomy" id="1097667"/>
    <lineage>
        <taxon>Bacteria</taxon>
        <taxon>Bacillati</taxon>
        <taxon>Actinomycetota</taxon>
        <taxon>Thermoleophilia</taxon>
        <taxon>Solirubrobacterales</taxon>
        <taxon>Patulibacteraceae</taxon>
        <taxon>Patulibacter</taxon>
    </lineage>
</organism>
<evidence type="ECO:0000256" key="1">
    <source>
        <dbReference type="SAM" id="MobiDB-lite"/>
    </source>
</evidence>
<dbReference type="OrthoDB" id="5621159at2"/>
<protein>
    <recommendedName>
        <fullName evidence="2">VWFA domain-containing protein</fullName>
    </recommendedName>
</protein>
<evidence type="ECO:0000259" key="2">
    <source>
        <dbReference type="PROSITE" id="PS50234"/>
    </source>
</evidence>
<dbReference type="PATRIC" id="fig|1097667.3.peg.1244"/>
<dbReference type="AlphaFoldDB" id="H0E380"/>
<dbReference type="InterPro" id="IPR051173">
    <property type="entry name" value="Ca_channel_alpha-2/delta"/>
</dbReference>
<dbReference type="SUPFAM" id="SSF53300">
    <property type="entry name" value="vWA-like"/>
    <property type="match status" value="1"/>
</dbReference>
<sequence length="562" mass="60155">MKKGQLLIVVIAVVAVAAIAILASGGSGGSSSKGDGPSSPPAGAITVDFAYSPEKAVLLDPLIRRFNGSEAKVDGRAVFVRGTNVASGDAQDRITRGRLKPVAWSPASSLWGRLLNFTADRPYVADENPSIVRTPLVIAMWEPMAKALGWPRKQVAWADILRLAQAKGGWASVGRPEFGRFKLVHTNPDFSTAGLSSVVAEYYAATGKKEGLQLKDLSGRARADVKAIEQSIVHYGDTTLFIADHLRSEGQAYASAVAMEEATLVDFNRHRGRQPKLVALYPKEGTFYSDNPFIVLRAPWVSAQQRRGAEAFQRYLAEQIDATTAARGGFRPAASDRQPVAPVSAENGVDPAQPARVLGLPEPRVLDALKRSWREDRKPANIALVVDTSGSMAESGRMENAKDGLRAFLKQVSPRDRVGLVTFSDTIQEPVPLAEIRSNGARLRQAIEGLVPDGGTAVYDVTAEAFAGVRRATSRDDRINAVVLLTDGEDTDSRRSADQVVRELSGQGDSATQVRVFTIAYSAGATGAKEALAAFARAAGGKAYSGDTDDIESVYRSISSFF</sequence>
<dbReference type="Proteomes" id="UP000005143">
    <property type="component" value="Unassembled WGS sequence"/>
</dbReference>
<feature type="region of interest" description="Disordered" evidence="1">
    <location>
        <begin position="329"/>
        <end position="356"/>
    </location>
</feature>
<dbReference type="EMBL" id="AGUD01000060">
    <property type="protein sequence ID" value="EHN11853.1"/>
    <property type="molecule type" value="Genomic_DNA"/>
</dbReference>
<dbReference type="GO" id="GO:0005891">
    <property type="term" value="C:voltage-gated calcium channel complex"/>
    <property type="evidence" value="ECO:0007669"/>
    <property type="project" value="TreeGrafter"/>
</dbReference>
<evidence type="ECO:0000313" key="4">
    <source>
        <dbReference type="Proteomes" id="UP000005143"/>
    </source>
</evidence>
<dbReference type="PANTHER" id="PTHR10166">
    <property type="entry name" value="VOLTAGE-DEPENDENT CALCIUM CHANNEL SUBUNIT ALPHA-2/DELTA-RELATED"/>
    <property type="match status" value="1"/>
</dbReference>
<dbReference type="SMART" id="SM00327">
    <property type="entry name" value="VWA"/>
    <property type="match status" value="1"/>
</dbReference>
<dbReference type="SUPFAM" id="SSF53850">
    <property type="entry name" value="Periplasmic binding protein-like II"/>
    <property type="match status" value="1"/>
</dbReference>
<dbReference type="RefSeq" id="WP_007572125.1">
    <property type="nucleotide sequence ID" value="NZ_AGUD01000060.1"/>
</dbReference>
<feature type="domain" description="VWFA" evidence="2">
    <location>
        <begin position="381"/>
        <end position="562"/>
    </location>
</feature>